<dbReference type="SUPFAM" id="SSF52833">
    <property type="entry name" value="Thioredoxin-like"/>
    <property type="match status" value="1"/>
</dbReference>
<dbReference type="SFLD" id="SFLDG00363">
    <property type="entry name" value="AMPS_(cytGST):_Alpha-__Mu-__Pi"/>
    <property type="match status" value="1"/>
</dbReference>
<protein>
    <recommendedName>
        <fullName evidence="1">glutathione transferase</fullName>
        <ecNumber evidence="1">2.5.1.18</ecNumber>
    </recommendedName>
    <alternativeName>
        <fullName evidence="5">GST class-sigma</fullName>
    </alternativeName>
</protein>
<dbReference type="InterPro" id="IPR004046">
    <property type="entry name" value="GST_C"/>
</dbReference>
<dbReference type="EMBL" id="BX284605">
    <property type="protein sequence ID" value="CCD74297.1"/>
    <property type="molecule type" value="Genomic_DNA"/>
</dbReference>
<dbReference type="FunFam" id="1.20.1050.10:FF:000031">
    <property type="entry name" value="Glutathione S-Transferase"/>
    <property type="match status" value="1"/>
</dbReference>
<dbReference type="Proteomes" id="UP000001940">
    <property type="component" value="Chromosome V"/>
</dbReference>
<comment type="catalytic activity">
    <reaction evidence="4">
        <text>RX + glutathione = an S-substituted glutathione + a halide anion + H(+)</text>
        <dbReference type="Rhea" id="RHEA:16437"/>
        <dbReference type="ChEBI" id="CHEBI:15378"/>
        <dbReference type="ChEBI" id="CHEBI:16042"/>
        <dbReference type="ChEBI" id="CHEBI:17792"/>
        <dbReference type="ChEBI" id="CHEBI:57925"/>
        <dbReference type="ChEBI" id="CHEBI:90779"/>
        <dbReference type="EC" id="2.5.1.18"/>
    </reaction>
</comment>
<dbReference type="Pfam" id="PF14497">
    <property type="entry name" value="GST_C_3"/>
    <property type="match status" value="1"/>
</dbReference>
<dbReference type="InParanoid" id="Q9BPM4"/>
<evidence type="ECO:0000259" key="7">
    <source>
        <dbReference type="PROSITE" id="PS50405"/>
    </source>
</evidence>
<evidence type="ECO:0000256" key="3">
    <source>
        <dbReference type="ARBA" id="ARBA00038317"/>
    </source>
</evidence>
<dbReference type="GO" id="GO:0006749">
    <property type="term" value="P:glutathione metabolic process"/>
    <property type="evidence" value="ECO:0000318"/>
    <property type="project" value="GO_Central"/>
</dbReference>
<evidence type="ECO:0000256" key="4">
    <source>
        <dbReference type="ARBA" id="ARBA00047960"/>
    </source>
</evidence>
<dbReference type="GeneID" id="189575"/>
<dbReference type="SUPFAM" id="SSF47616">
    <property type="entry name" value="GST C-terminal domain-like"/>
    <property type="match status" value="1"/>
</dbReference>
<dbReference type="Gene3D" id="1.20.1050.10">
    <property type="match status" value="1"/>
</dbReference>
<accession>Q9BPM4</accession>
<dbReference type="FunCoup" id="Q9BPM4">
    <property type="interactions" value="48"/>
</dbReference>
<organism evidence="8 9">
    <name type="scientific">Caenorhabditis elegans</name>
    <dbReference type="NCBI Taxonomy" id="6239"/>
    <lineage>
        <taxon>Eukaryota</taxon>
        <taxon>Metazoa</taxon>
        <taxon>Ecdysozoa</taxon>
        <taxon>Nematoda</taxon>
        <taxon>Chromadorea</taxon>
        <taxon>Rhabditida</taxon>
        <taxon>Rhabditina</taxon>
        <taxon>Rhabditomorpha</taxon>
        <taxon>Rhabditoidea</taxon>
        <taxon>Rhabditidae</taxon>
        <taxon>Peloderinae</taxon>
        <taxon>Caenorhabditis</taxon>
    </lineage>
</organism>
<dbReference type="Bgee" id="WBGene00001785">
    <property type="expression patterns" value="Expressed in pharyngeal muscle cell (C elegans) and 2 other cell types or tissues"/>
</dbReference>
<comment type="similarity">
    <text evidence="3">Belongs to the GST superfamily. Sigma family.</text>
</comment>
<reference evidence="8 9" key="1">
    <citation type="journal article" date="1998" name="Science">
        <title>Genome sequence of the nematode C. elegans: a platform for investigating biology.</title>
        <authorList>
            <consortium name="The C. elegans sequencing consortium"/>
            <person name="Sulson J.E."/>
            <person name="Waterston R."/>
        </authorList>
    </citation>
    <scope>NUCLEOTIDE SEQUENCE [LARGE SCALE GENOMIC DNA]</scope>
    <source>
        <strain evidence="8 9">Bristol N2</strain>
    </source>
</reference>
<dbReference type="PaxDb" id="6239-Y32G9A.1"/>
<dbReference type="GO" id="GO:0005737">
    <property type="term" value="C:cytoplasm"/>
    <property type="evidence" value="ECO:0007669"/>
    <property type="project" value="UniProtKB-ARBA"/>
</dbReference>
<proteinExistence type="inferred from homology"/>
<keyword evidence="2" id="KW-0808">Transferase</keyword>
<evidence type="ECO:0000313" key="10">
    <source>
        <dbReference type="WormBase" id="Y32G9A.1"/>
    </source>
</evidence>
<feature type="domain" description="GST C-terminal" evidence="7">
    <location>
        <begin position="83"/>
        <end position="209"/>
    </location>
</feature>
<dbReference type="SFLD" id="SFLDG01205">
    <property type="entry name" value="AMPS.1"/>
    <property type="match status" value="1"/>
</dbReference>
<dbReference type="OrthoDB" id="4951845at2759"/>
<dbReference type="AlphaFoldDB" id="Q9BPM4"/>
<dbReference type="PhylomeDB" id="Q9BPM4"/>
<feature type="domain" description="GST N-terminal" evidence="6">
    <location>
        <begin position="2"/>
        <end position="81"/>
    </location>
</feature>
<dbReference type="STRING" id="6239.Y32G9A.1.1"/>
<dbReference type="InterPro" id="IPR036249">
    <property type="entry name" value="Thioredoxin-like_sf"/>
</dbReference>
<dbReference type="PROSITE" id="PS50404">
    <property type="entry name" value="GST_NTER"/>
    <property type="match status" value="1"/>
</dbReference>
<dbReference type="eggNOG" id="KOG1695">
    <property type="taxonomic scope" value="Eukaryota"/>
</dbReference>
<dbReference type="PANTHER" id="PTHR11571:SF8">
    <property type="entry name" value="GLUTATHIONE S-TRANSFERASE-RELATED"/>
    <property type="match status" value="1"/>
</dbReference>
<dbReference type="WormBase" id="Y32G9A.1">
    <property type="protein sequence ID" value="CE21504"/>
    <property type="gene ID" value="WBGene00001785"/>
    <property type="gene designation" value="gst-37"/>
</dbReference>
<dbReference type="UCSC" id="Y32G9A.1">
    <property type="organism name" value="c. elegans"/>
</dbReference>
<dbReference type="CDD" id="cd03192">
    <property type="entry name" value="GST_C_Sigma_like"/>
    <property type="match status" value="1"/>
</dbReference>
<dbReference type="HOGENOM" id="CLU_039475_1_1_1"/>
<dbReference type="FunFam" id="3.40.30.10:FF:000189">
    <property type="entry name" value="Glutathione S-Transferase"/>
    <property type="match status" value="1"/>
</dbReference>
<evidence type="ECO:0000313" key="8">
    <source>
        <dbReference type="EMBL" id="CCD74297.1"/>
    </source>
</evidence>
<evidence type="ECO:0000256" key="5">
    <source>
        <dbReference type="ARBA" id="ARBA00078118"/>
    </source>
</evidence>
<gene>
    <name evidence="8 10" type="primary">gst-37</name>
    <name evidence="8" type="ORF">CELE_Y32G9A.1</name>
    <name evidence="10" type="ORF">Y32G9A.1</name>
</gene>
<name>Q9BPM4_CAEEL</name>
<dbReference type="SFLD" id="SFLDS00019">
    <property type="entry name" value="Glutathione_Transferase_(cytos"/>
    <property type="match status" value="1"/>
</dbReference>
<dbReference type="InterPro" id="IPR010987">
    <property type="entry name" value="Glutathione-S-Trfase_C-like"/>
</dbReference>
<dbReference type="KEGG" id="cel:CELE_Y32G9A.1"/>
<dbReference type="RefSeq" id="NP_503532.1">
    <property type="nucleotide sequence ID" value="NM_071131.1"/>
</dbReference>
<dbReference type="PeptideAtlas" id="Q9BPM4"/>
<dbReference type="InterPro" id="IPR004045">
    <property type="entry name" value="Glutathione_S-Trfase_N"/>
</dbReference>
<keyword evidence="9" id="KW-1185">Reference proteome</keyword>
<dbReference type="AGR" id="WB:WBGene00001785"/>
<evidence type="ECO:0000313" key="9">
    <source>
        <dbReference type="Proteomes" id="UP000001940"/>
    </source>
</evidence>
<dbReference type="OMA" id="PRIAKWL"/>
<dbReference type="InterPro" id="IPR050213">
    <property type="entry name" value="GST_superfamily"/>
</dbReference>
<sequence>MPTYKLTYFNVRGIGEPARILFQLAGVPFEDYRMTHGDGTWEKLKDKTPFGKVPFLTVDGLEIPQSHAIIRYLGNKFGYAGQTPEEKAWVDAICDQVKDFMVPFRDLILAEMAGKKPDEIAKLAKETFVPGRDAYFKSINKILGKSKSGFLVGDKLTFADLVVVENVTTLEKNKLFNASEQPKLAALRKKVYAIPAIKKWVASRPDTQY</sequence>
<dbReference type="Pfam" id="PF02798">
    <property type="entry name" value="GST_N"/>
    <property type="match status" value="1"/>
</dbReference>
<dbReference type="SMR" id="Q9BPM4"/>
<dbReference type="GO" id="GO:0004364">
    <property type="term" value="F:glutathione transferase activity"/>
    <property type="evidence" value="ECO:0000318"/>
    <property type="project" value="GO_Central"/>
</dbReference>
<dbReference type="EC" id="2.5.1.18" evidence="1"/>
<dbReference type="Gene3D" id="3.40.30.10">
    <property type="entry name" value="Glutaredoxin"/>
    <property type="match status" value="1"/>
</dbReference>
<evidence type="ECO:0000259" key="6">
    <source>
        <dbReference type="PROSITE" id="PS50404"/>
    </source>
</evidence>
<evidence type="ECO:0000256" key="2">
    <source>
        <dbReference type="ARBA" id="ARBA00022679"/>
    </source>
</evidence>
<dbReference type="PROSITE" id="PS50405">
    <property type="entry name" value="GST_CTER"/>
    <property type="match status" value="1"/>
</dbReference>
<dbReference type="CTD" id="189575"/>
<dbReference type="InterPro" id="IPR040079">
    <property type="entry name" value="Glutathione_S-Trfase"/>
</dbReference>
<dbReference type="InterPro" id="IPR036282">
    <property type="entry name" value="Glutathione-S-Trfase_C_sf"/>
</dbReference>
<dbReference type="CDD" id="cd03039">
    <property type="entry name" value="GST_N_Sigma_like"/>
    <property type="match status" value="1"/>
</dbReference>
<dbReference type="PANTHER" id="PTHR11571">
    <property type="entry name" value="GLUTATHIONE S-TRANSFERASE"/>
    <property type="match status" value="1"/>
</dbReference>
<evidence type="ECO:0000256" key="1">
    <source>
        <dbReference type="ARBA" id="ARBA00012452"/>
    </source>
</evidence>